<proteinExistence type="predicted"/>
<dbReference type="Proteomes" id="UP001239111">
    <property type="component" value="Chromosome 2"/>
</dbReference>
<gene>
    <name evidence="1" type="ORF">QAD02_015346</name>
</gene>
<sequence>MAKDIEISTNTSTIYDILTSFARGSLLLFVEIDKETFGTAICAIIIIIGASFYVYYRSKGLSNNCKKFVDSTDEFRNDKKTDKYNANFVLRSDSLLNYHMMLKELHDACDNCSNIFNAMKCVQLASNHPEFINARLHSDGVTPFHKVCFRGNHTLIEFMLAKGADPELKTIAGENALCMTLYHYVYTEAKDFSCLDLFSKRGYYLDRDDEWYAIILKLSVSNGNKELTNWLFNNSKSKNINYSRTRASSVPFSS</sequence>
<keyword evidence="2" id="KW-1185">Reference proteome</keyword>
<organism evidence="1 2">
    <name type="scientific">Eretmocerus hayati</name>
    <dbReference type="NCBI Taxonomy" id="131215"/>
    <lineage>
        <taxon>Eukaryota</taxon>
        <taxon>Metazoa</taxon>
        <taxon>Ecdysozoa</taxon>
        <taxon>Arthropoda</taxon>
        <taxon>Hexapoda</taxon>
        <taxon>Insecta</taxon>
        <taxon>Pterygota</taxon>
        <taxon>Neoptera</taxon>
        <taxon>Endopterygota</taxon>
        <taxon>Hymenoptera</taxon>
        <taxon>Apocrita</taxon>
        <taxon>Proctotrupomorpha</taxon>
        <taxon>Chalcidoidea</taxon>
        <taxon>Aphelinidae</taxon>
        <taxon>Aphelininae</taxon>
        <taxon>Eretmocerus</taxon>
    </lineage>
</organism>
<evidence type="ECO:0000313" key="2">
    <source>
        <dbReference type="Proteomes" id="UP001239111"/>
    </source>
</evidence>
<name>A0ACC2P8F2_9HYME</name>
<comment type="caution">
    <text evidence="1">The sequence shown here is derived from an EMBL/GenBank/DDBJ whole genome shotgun (WGS) entry which is preliminary data.</text>
</comment>
<accession>A0ACC2P8F2</accession>
<dbReference type="EMBL" id="CM056742">
    <property type="protein sequence ID" value="KAJ8679559.1"/>
    <property type="molecule type" value="Genomic_DNA"/>
</dbReference>
<protein>
    <submittedName>
        <fullName evidence="1">Uncharacterized protein</fullName>
    </submittedName>
</protein>
<evidence type="ECO:0000313" key="1">
    <source>
        <dbReference type="EMBL" id="KAJ8679559.1"/>
    </source>
</evidence>
<reference evidence="1" key="1">
    <citation type="submission" date="2023-04" db="EMBL/GenBank/DDBJ databases">
        <title>A chromosome-level genome assembly of the parasitoid wasp Eretmocerus hayati.</title>
        <authorList>
            <person name="Zhong Y."/>
            <person name="Liu S."/>
            <person name="Liu Y."/>
        </authorList>
    </citation>
    <scope>NUCLEOTIDE SEQUENCE</scope>
    <source>
        <strain evidence="1">ZJU_SS_LIU_2023</strain>
    </source>
</reference>